<dbReference type="EMBL" id="CZQA01000014">
    <property type="protein sequence ID" value="CUS39454.1"/>
    <property type="molecule type" value="Genomic_DNA"/>
</dbReference>
<proteinExistence type="predicted"/>
<evidence type="ECO:0000313" key="2">
    <source>
        <dbReference type="Proteomes" id="UP000199032"/>
    </source>
</evidence>
<sequence>MGMKEDTAKALAGSFLTYLHLPSWLDQRIKSLLSGRAPVDFISISQFCRALYGEELHAGDRVRFKQAFVSEWVPRLPGELWFKDFSGQTISHKERMSGRIYKGKGYPKPEELTDIRWMASSPDRPVGVVRYPFHTDNTTFATMSLTTLDYWSCDLAVPLVVSSSVYDAFVRARQPLQAVEATIEGVLQFAAIPSLDAGMISAIGAQVDQGFLRSVVTPLDAPSVFLSIVSPLDVRFRTNDTHPSGTLWTISRRTALTKRAIRSYGGQVVDYIMEGLQFDLGKKELVDDAILHFQDSSHHPCKIIPDWPRIKDSSAPEERQVEYETLTEFDARRKLFSARVPLAPRTWERPQLRGEIVRVLGDLKEEAEPGN</sequence>
<name>A0A0S4LR84_9BACT</name>
<dbReference type="Proteomes" id="UP000199032">
    <property type="component" value="Unassembled WGS sequence"/>
</dbReference>
<evidence type="ECO:0000313" key="1">
    <source>
        <dbReference type="EMBL" id="CUS39454.1"/>
    </source>
</evidence>
<gene>
    <name evidence="1" type="ORF">COMA1_80030</name>
</gene>
<keyword evidence="2" id="KW-1185">Reference proteome</keyword>
<reference evidence="1 2" key="1">
    <citation type="submission" date="2015-10" db="EMBL/GenBank/DDBJ databases">
        <authorList>
            <person name="Gilbert D.G."/>
        </authorList>
    </citation>
    <scope>NUCLEOTIDE SEQUENCE [LARGE SCALE GENOMIC DNA]</scope>
    <source>
        <strain evidence="1">COMA1</strain>
    </source>
</reference>
<dbReference type="RefSeq" id="WP_090751232.1">
    <property type="nucleotide sequence ID" value="NZ_CZQA01000014.1"/>
</dbReference>
<protein>
    <submittedName>
        <fullName evidence="1">Uncharacterized protein</fullName>
    </submittedName>
</protein>
<dbReference type="AlphaFoldDB" id="A0A0S4LR84"/>
<accession>A0A0S4LR84</accession>
<organism evidence="1 2">
    <name type="scientific">Candidatus Nitrospira nitrosa</name>
    <dbReference type="NCBI Taxonomy" id="1742972"/>
    <lineage>
        <taxon>Bacteria</taxon>
        <taxon>Pseudomonadati</taxon>
        <taxon>Nitrospirota</taxon>
        <taxon>Nitrospiria</taxon>
        <taxon>Nitrospirales</taxon>
        <taxon>Nitrospiraceae</taxon>
        <taxon>Nitrospira</taxon>
    </lineage>
</organism>